<proteinExistence type="predicted"/>
<protein>
    <recommendedName>
        <fullName evidence="4">Transmembrane protein</fullName>
    </recommendedName>
</protein>
<dbReference type="RefSeq" id="WP_071883304.1">
    <property type="nucleotide sequence ID" value="NZ_JAXOUR010000013.1"/>
</dbReference>
<keyword evidence="1" id="KW-0472">Membrane</keyword>
<keyword evidence="1" id="KW-0812">Transmembrane</keyword>
<evidence type="ECO:0000313" key="3">
    <source>
        <dbReference type="EMBL" id="HAB1604793.1"/>
    </source>
</evidence>
<gene>
    <name evidence="2" type="ORF">AH903_24220</name>
    <name evidence="3" type="ORF">GBS55_04025</name>
</gene>
<accession>A0A3V3CAS4</accession>
<dbReference type="EMBL" id="DAAFUJ010000002">
    <property type="protein sequence ID" value="HAB1604793.1"/>
    <property type="molecule type" value="Genomic_DNA"/>
</dbReference>
<evidence type="ECO:0008006" key="4">
    <source>
        <dbReference type="Google" id="ProtNLM"/>
    </source>
</evidence>
<evidence type="ECO:0000256" key="1">
    <source>
        <dbReference type="SAM" id="Phobius"/>
    </source>
</evidence>
<dbReference type="AlphaFoldDB" id="A0A3V3CAS4"/>
<dbReference type="EMBL" id="AAHMGB010000026">
    <property type="protein sequence ID" value="EBX7852867.1"/>
    <property type="molecule type" value="Genomic_DNA"/>
</dbReference>
<reference evidence="3" key="1">
    <citation type="journal article" date="2018" name="Genome Biol.">
        <title>SKESA: strategic k-mer extension for scrupulous assemblies.</title>
        <authorList>
            <person name="Souvorov A."/>
            <person name="Agarwala R."/>
            <person name="Lipman D.J."/>
        </authorList>
    </citation>
    <scope>NUCLEOTIDE SEQUENCE</scope>
    <source>
        <strain evidence="3">Salmonella enterica</strain>
    </source>
</reference>
<sequence>MENNTIQCPYCLKESQKGVHVCTGCQATVLYGAPPGWCVFLIVFSTLILSVLIGMSSGIMAGNISLFVIAIVGFIISKLAFSDRISFRRRM</sequence>
<organism evidence="2">
    <name type="scientific">Salmonella enterica subsp. enterica serovar Havana</name>
    <dbReference type="NCBI Taxonomy" id="179997"/>
    <lineage>
        <taxon>Bacteria</taxon>
        <taxon>Pseudomonadati</taxon>
        <taxon>Pseudomonadota</taxon>
        <taxon>Gammaproteobacteria</taxon>
        <taxon>Enterobacterales</taxon>
        <taxon>Enterobacteriaceae</taxon>
        <taxon>Salmonella</taxon>
    </lineage>
</organism>
<evidence type="ECO:0000313" key="2">
    <source>
        <dbReference type="EMBL" id="EBX7852867.1"/>
    </source>
</evidence>
<reference evidence="2" key="2">
    <citation type="submission" date="2018-07" db="EMBL/GenBank/DDBJ databases">
        <authorList>
            <consortium name="GenomeTrakr network: Whole genome sequencing for foodborne pathogen traceback"/>
        </authorList>
    </citation>
    <scope>NUCLEOTIDE SEQUENCE</scope>
    <source>
        <strain evidence="2">FDA00002801</strain>
    </source>
</reference>
<name>A0A3V3CAS4_SALET</name>
<keyword evidence="1" id="KW-1133">Transmembrane helix</keyword>
<comment type="caution">
    <text evidence="2">The sequence shown here is derived from an EMBL/GenBank/DDBJ whole genome shotgun (WGS) entry which is preliminary data.</text>
</comment>
<reference evidence="3" key="3">
    <citation type="submission" date="2019-10" db="EMBL/GenBank/DDBJ databases">
        <authorList>
            <consortium name="NCBI Pathogen Detection Project"/>
        </authorList>
    </citation>
    <scope>NUCLEOTIDE SEQUENCE</scope>
    <source>
        <strain evidence="3">Salmonella enterica</strain>
    </source>
</reference>
<feature type="transmembrane region" description="Helical" evidence="1">
    <location>
        <begin position="61"/>
        <end position="81"/>
    </location>
</feature>
<feature type="transmembrane region" description="Helical" evidence="1">
    <location>
        <begin position="36"/>
        <end position="55"/>
    </location>
</feature>